<sequence length="124" mass="14166">MIEIENDGIITICLTFTHSKFTHSIIKKGNDRLIELENDGIVAICLTFTHSKFTHSIIKKGNDRLIELENDGIVAICLTFTHSKFTHSIIKKRNAITGFTIRRNNKGIGWQNRQGSQCPYFRFA</sequence>
<evidence type="ECO:0000313" key="1">
    <source>
        <dbReference type="EMBL" id="GGI29251.1"/>
    </source>
</evidence>
<protein>
    <submittedName>
        <fullName evidence="1">Uncharacterized protein</fullName>
    </submittedName>
</protein>
<gene>
    <name evidence="1" type="ORF">GCM10008119_36700</name>
</gene>
<proteinExistence type="predicted"/>
<dbReference type="Proteomes" id="UP000645390">
    <property type="component" value="Unassembled WGS sequence"/>
</dbReference>
<reference evidence="2" key="1">
    <citation type="journal article" date="2019" name="Int. J. Syst. Evol. Microbiol.">
        <title>The Global Catalogue of Microorganisms (GCM) 10K type strain sequencing project: providing services to taxonomists for standard genome sequencing and annotation.</title>
        <authorList>
            <consortium name="The Broad Institute Genomics Platform"/>
            <consortium name="The Broad Institute Genome Sequencing Center for Infectious Disease"/>
            <person name="Wu L."/>
            <person name="Ma J."/>
        </authorList>
    </citation>
    <scope>NUCLEOTIDE SEQUENCE [LARGE SCALE GENOMIC DNA]</scope>
    <source>
        <strain evidence="2">CCM 8939</strain>
    </source>
</reference>
<comment type="caution">
    <text evidence="1">The sequence shown here is derived from an EMBL/GenBank/DDBJ whole genome shotgun (WGS) entry which is preliminary data.</text>
</comment>
<organism evidence="1 2">
    <name type="scientific">Pedobacter mendelii</name>
    <dbReference type="NCBI Taxonomy" id="1908240"/>
    <lineage>
        <taxon>Bacteria</taxon>
        <taxon>Pseudomonadati</taxon>
        <taxon>Bacteroidota</taxon>
        <taxon>Sphingobacteriia</taxon>
        <taxon>Sphingobacteriales</taxon>
        <taxon>Sphingobacteriaceae</taxon>
        <taxon>Pedobacter</taxon>
    </lineage>
</organism>
<keyword evidence="2" id="KW-1185">Reference proteome</keyword>
<accession>A0ABQ2BLU5</accession>
<evidence type="ECO:0000313" key="2">
    <source>
        <dbReference type="Proteomes" id="UP000645390"/>
    </source>
</evidence>
<dbReference type="EMBL" id="BMDJ01000015">
    <property type="protein sequence ID" value="GGI29251.1"/>
    <property type="molecule type" value="Genomic_DNA"/>
</dbReference>
<name>A0ABQ2BLU5_9SPHI</name>